<dbReference type="AlphaFoldDB" id="A0A6A6G7K5"/>
<protein>
    <submittedName>
        <fullName evidence="1">Uncharacterized protein</fullName>
    </submittedName>
</protein>
<proteinExistence type="predicted"/>
<organism evidence="1 2">
    <name type="scientific">Elsinoe ampelina</name>
    <dbReference type="NCBI Taxonomy" id="302913"/>
    <lineage>
        <taxon>Eukaryota</taxon>
        <taxon>Fungi</taxon>
        <taxon>Dikarya</taxon>
        <taxon>Ascomycota</taxon>
        <taxon>Pezizomycotina</taxon>
        <taxon>Dothideomycetes</taxon>
        <taxon>Dothideomycetidae</taxon>
        <taxon>Myriangiales</taxon>
        <taxon>Elsinoaceae</taxon>
        <taxon>Elsinoe</taxon>
    </lineage>
</organism>
<evidence type="ECO:0000313" key="2">
    <source>
        <dbReference type="Proteomes" id="UP000799538"/>
    </source>
</evidence>
<dbReference type="OrthoDB" id="5343383at2759"/>
<dbReference type="EMBL" id="ML992510">
    <property type="protein sequence ID" value="KAF2221553.1"/>
    <property type="molecule type" value="Genomic_DNA"/>
</dbReference>
<name>A0A6A6G7K5_9PEZI</name>
<reference evidence="2" key="1">
    <citation type="journal article" date="2020" name="Stud. Mycol.">
        <title>101 Dothideomycetes genomes: A test case for predicting lifestyles and emergence of pathogens.</title>
        <authorList>
            <person name="Haridas S."/>
            <person name="Albert R."/>
            <person name="Binder M."/>
            <person name="Bloem J."/>
            <person name="LaButti K."/>
            <person name="Salamov A."/>
            <person name="Andreopoulos B."/>
            <person name="Baker S."/>
            <person name="Barry K."/>
            <person name="Bills G."/>
            <person name="Bluhm B."/>
            <person name="Cannon C."/>
            <person name="Castanera R."/>
            <person name="Culley D."/>
            <person name="Daum C."/>
            <person name="Ezra D."/>
            <person name="Gonzalez J."/>
            <person name="Henrissat B."/>
            <person name="Kuo A."/>
            <person name="Liang C."/>
            <person name="Lipzen A."/>
            <person name="Lutzoni F."/>
            <person name="Magnuson J."/>
            <person name="Mondo S."/>
            <person name="Nolan M."/>
            <person name="Ohm R."/>
            <person name="Pangilinan J."/>
            <person name="Park H.-J."/>
            <person name="Ramirez L."/>
            <person name="Alfaro M."/>
            <person name="Sun H."/>
            <person name="Tritt A."/>
            <person name="Yoshinaga Y."/>
            <person name="Zwiers L.-H."/>
            <person name="Turgeon B."/>
            <person name="Goodwin S."/>
            <person name="Spatafora J."/>
            <person name="Crous P."/>
            <person name="Grigoriev I."/>
        </authorList>
    </citation>
    <scope>NUCLEOTIDE SEQUENCE [LARGE SCALE GENOMIC DNA]</scope>
    <source>
        <strain evidence="2">CECT 20119</strain>
    </source>
</reference>
<accession>A0A6A6G7K5</accession>
<gene>
    <name evidence="1" type="ORF">BDZ85DRAFT_18359</name>
</gene>
<evidence type="ECO:0000313" key="1">
    <source>
        <dbReference type="EMBL" id="KAF2221553.1"/>
    </source>
</evidence>
<sequence length="113" mass="13604">MNYPQRIHQTQRAFLLYWPSCDWSMYYHLRSRSRAWHNILDPSLHRINRQPFPRAILDNAEINAPDDEVEWRNSSPAWSVRDLFEALGDQFRNLKYVPVKSDLVHRAGYWTCT</sequence>
<keyword evidence="2" id="KW-1185">Reference proteome</keyword>
<dbReference type="Proteomes" id="UP000799538">
    <property type="component" value="Unassembled WGS sequence"/>
</dbReference>